<dbReference type="SUPFAM" id="SSF53955">
    <property type="entry name" value="Lysozyme-like"/>
    <property type="match status" value="1"/>
</dbReference>
<dbReference type="InterPro" id="IPR011970">
    <property type="entry name" value="MltB_2"/>
</dbReference>
<dbReference type="RefSeq" id="WP_268075726.1">
    <property type="nucleotide sequence ID" value="NZ_CP109965.1"/>
</dbReference>
<gene>
    <name evidence="3" type="ORF">OLW01_05470</name>
</gene>
<dbReference type="Proteomes" id="UP001163726">
    <property type="component" value="Chromosome"/>
</dbReference>
<evidence type="ECO:0000259" key="2">
    <source>
        <dbReference type="Pfam" id="PF13406"/>
    </source>
</evidence>
<dbReference type="PANTHER" id="PTHR30163">
    <property type="entry name" value="MEMBRANE-BOUND LYTIC MUREIN TRANSGLYCOSYLASE B"/>
    <property type="match status" value="1"/>
</dbReference>
<dbReference type="PANTHER" id="PTHR30163:SF8">
    <property type="entry name" value="LYTIC MUREIN TRANSGLYCOSYLASE"/>
    <property type="match status" value="1"/>
</dbReference>
<organism evidence="3 4">
    <name type="scientific">Catenovulum adriaticum</name>
    <dbReference type="NCBI Taxonomy" id="2984846"/>
    <lineage>
        <taxon>Bacteria</taxon>
        <taxon>Pseudomonadati</taxon>
        <taxon>Pseudomonadota</taxon>
        <taxon>Gammaproteobacteria</taxon>
        <taxon>Alteromonadales</taxon>
        <taxon>Alteromonadaceae</taxon>
        <taxon>Catenovulum</taxon>
    </lineage>
</organism>
<accession>A0ABY7ANV7</accession>
<keyword evidence="1" id="KW-0732">Signal</keyword>
<proteinExistence type="predicted"/>
<name>A0ABY7ANV7_9ALTE</name>
<dbReference type="Pfam" id="PF13406">
    <property type="entry name" value="SLT_2"/>
    <property type="match status" value="1"/>
</dbReference>
<keyword evidence="4" id="KW-1185">Reference proteome</keyword>
<dbReference type="InterPro" id="IPR023346">
    <property type="entry name" value="Lysozyme-like_dom_sf"/>
</dbReference>
<dbReference type="EMBL" id="CP109965">
    <property type="protein sequence ID" value="WAJ71249.1"/>
    <property type="molecule type" value="Genomic_DNA"/>
</dbReference>
<dbReference type="Gene3D" id="1.10.8.350">
    <property type="entry name" value="Bacterial muramidase"/>
    <property type="match status" value="1"/>
</dbReference>
<dbReference type="Gene3D" id="1.10.530.10">
    <property type="match status" value="1"/>
</dbReference>
<protein>
    <submittedName>
        <fullName evidence="3">Lytic murein transglycosylase</fullName>
    </submittedName>
</protein>
<sequence length="345" mass="39193">MTKLLKAALIAAGLQCSIAYAQTDFTADEAHFNQFLAELKTEALNKGYDSELVDNAFADIKYKPKVIKADRGQPEFVETLETYLAKRVTDWTVNKARQEYKNNKTLLDEIGKKYGVQPRFIVALWALESGFGKYQGTMPVISSLVTLSYDKRRSAFFKAQLWDALDIVKNGDAKLEQLKGSWAGAIGQVQFIPSSFKAYAVDYDGDGIKDVWKNKADVFASAANYLSSEGWNDNLTWGRQVKVPDDFNYDWAIPIKTNGRSDWLKKWKSTRVDLQTWQDRGVRRMDGSDLPKVDIKAAMLMPDGKKGRIYLAYDNYKVLMHWNRSYYFVSSVGTLADRIGYPPVK</sequence>
<dbReference type="CDD" id="cd13399">
    <property type="entry name" value="Slt35-like"/>
    <property type="match status" value="1"/>
</dbReference>
<feature type="domain" description="Transglycosylase SLT" evidence="2">
    <location>
        <begin position="32"/>
        <end position="337"/>
    </location>
</feature>
<dbReference type="InterPro" id="IPR031304">
    <property type="entry name" value="SLT_2"/>
</dbReference>
<reference evidence="3" key="1">
    <citation type="submission" date="2022-10" db="EMBL/GenBank/DDBJ databases">
        <title>Catenovulum adriacola sp. nov. isolated in the Harbour of Susak.</title>
        <authorList>
            <person name="Schoch T."/>
            <person name="Reich S.J."/>
            <person name="Stoeferle S."/>
            <person name="Flaiz M."/>
            <person name="Kazda M."/>
            <person name="Riedel C.U."/>
            <person name="Duerre P."/>
        </authorList>
    </citation>
    <scope>NUCLEOTIDE SEQUENCE</scope>
    <source>
        <strain evidence="3">TS8</strain>
    </source>
</reference>
<evidence type="ECO:0000313" key="4">
    <source>
        <dbReference type="Proteomes" id="UP001163726"/>
    </source>
</evidence>
<feature type="chain" id="PRO_5045779658" evidence="1">
    <location>
        <begin position="22"/>
        <end position="345"/>
    </location>
</feature>
<evidence type="ECO:0000313" key="3">
    <source>
        <dbReference type="EMBL" id="WAJ71249.1"/>
    </source>
</evidence>
<feature type="signal peptide" evidence="1">
    <location>
        <begin position="1"/>
        <end position="21"/>
    </location>
</feature>
<evidence type="ECO:0000256" key="1">
    <source>
        <dbReference type="SAM" id="SignalP"/>
    </source>
</evidence>
<dbReference type="InterPro" id="IPR043426">
    <property type="entry name" value="MltB-like"/>
</dbReference>
<dbReference type="NCBIfam" id="TIGR02283">
    <property type="entry name" value="MltB_2"/>
    <property type="match status" value="1"/>
</dbReference>